<accession>A0A840VFQ6</accession>
<sequence length="114" mass="12946">MLAVRCQRTIRKRPRPASSPNNVLEKPNEIGYLVEMVTVFRAHGLRVIIFVDDHLPAHVHVFGDGHAKINLYSADGTPELVSAEGMTRVEVRRAMRIVLEQQTLLLARWEEIHG</sequence>
<protein>
    <recommendedName>
        <fullName evidence="3">DUF4160 domain-containing protein</fullName>
    </recommendedName>
</protein>
<dbReference type="InterPro" id="IPR025427">
    <property type="entry name" value="DUF4160"/>
</dbReference>
<comment type="caution">
    <text evidence="1">The sequence shown here is derived from an EMBL/GenBank/DDBJ whole genome shotgun (WGS) entry which is preliminary data.</text>
</comment>
<organism evidence="1 2">
    <name type="scientific">Acidocella aromatica</name>
    <dbReference type="NCBI Taxonomy" id="1303579"/>
    <lineage>
        <taxon>Bacteria</taxon>
        <taxon>Pseudomonadati</taxon>
        <taxon>Pseudomonadota</taxon>
        <taxon>Alphaproteobacteria</taxon>
        <taxon>Acetobacterales</taxon>
        <taxon>Acidocellaceae</taxon>
        <taxon>Acidocella</taxon>
    </lineage>
</organism>
<proteinExistence type="predicted"/>
<dbReference type="RefSeq" id="WP_246344240.1">
    <property type="nucleotide sequence ID" value="NZ_JACHFJ010000021.1"/>
</dbReference>
<reference evidence="1 2" key="1">
    <citation type="submission" date="2020-08" db="EMBL/GenBank/DDBJ databases">
        <title>Genomic Encyclopedia of Type Strains, Phase IV (KMG-IV): sequencing the most valuable type-strain genomes for metagenomic binning, comparative biology and taxonomic classification.</title>
        <authorList>
            <person name="Goeker M."/>
        </authorList>
    </citation>
    <scope>NUCLEOTIDE SEQUENCE [LARGE SCALE GENOMIC DNA]</scope>
    <source>
        <strain evidence="1 2">DSM 27026</strain>
    </source>
</reference>
<name>A0A840VFQ6_9PROT</name>
<dbReference type="Pfam" id="PF13711">
    <property type="entry name" value="DUF4160"/>
    <property type="match status" value="1"/>
</dbReference>
<evidence type="ECO:0008006" key="3">
    <source>
        <dbReference type="Google" id="ProtNLM"/>
    </source>
</evidence>
<keyword evidence="2" id="KW-1185">Reference proteome</keyword>
<dbReference type="AlphaFoldDB" id="A0A840VFQ6"/>
<gene>
    <name evidence="1" type="ORF">HNP71_002801</name>
</gene>
<dbReference type="Proteomes" id="UP000553706">
    <property type="component" value="Unassembled WGS sequence"/>
</dbReference>
<evidence type="ECO:0000313" key="1">
    <source>
        <dbReference type="EMBL" id="MBB5374526.1"/>
    </source>
</evidence>
<evidence type="ECO:0000313" key="2">
    <source>
        <dbReference type="Proteomes" id="UP000553706"/>
    </source>
</evidence>
<dbReference type="EMBL" id="JACHFJ010000021">
    <property type="protein sequence ID" value="MBB5374526.1"/>
    <property type="molecule type" value="Genomic_DNA"/>
</dbReference>